<dbReference type="Proteomes" id="UP000243507">
    <property type="component" value="Unassembled WGS sequence"/>
</dbReference>
<accession>A0A2A4CRM7</accession>
<protein>
    <submittedName>
        <fullName evidence="1">Uncharacterized protein</fullName>
    </submittedName>
</protein>
<dbReference type="Pfam" id="PF20083">
    <property type="entry name" value="DUF6477"/>
    <property type="match status" value="1"/>
</dbReference>
<dbReference type="InterPro" id="IPR045516">
    <property type="entry name" value="DUF6477"/>
</dbReference>
<dbReference type="OrthoDB" id="7875218at2"/>
<evidence type="ECO:0000313" key="1">
    <source>
        <dbReference type="EMBL" id="PCD76799.1"/>
    </source>
</evidence>
<dbReference type="EMBL" id="NTJD01000004">
    <property type="protein sequence ID" value="PCD76799.1"/>
    <property type="molecule type" value="Genomic_DNA"/>
</dbReference>
<keyword evidence="2" id="KW-1185">Reference proteome</keyword>
<reference evidence="1 2" key="1">
    <citation type="submission" date="2017-09" db="EMBL/GenBank/DDBJ databases">
        <title>A multilocus sequence analysis scheme for characterization of bacteria in the genus Thioclava.</title>
        <authorList>
            <person name="Liu Y."/>
            <person name="Shao Z."/>
        </authorList>
    </citation>
    <scope>NUCLEOTIDE SEQUENCE [LARGE SCALE GENOMIC DNA]</scope>
    <source>
        <strain evidence="1 2">CAU 1312</strain>
    </source>
</reference>
<sequence>MSDLTDLIAAIRRPRLLIRAARFGQADYNRKRDLTRLMRTNDLPAPEAALPRLMAEERLLEESRQAGAAEYSFLRHIEVLIALMGESRLLPRGEMRA</sequence>
<gene>
    <name evidence="1" type="ORF">CLN94_06785</name>
</gene>
<comment type="caution">
    <text evidence="1">The sequence shown here is derived from an EMBL/GenBank/DDBJ whole genome shotgun (WGS) entry which is preliminary data.</text>
</comment>
<organism evidence="1 2">
    <name type="scientific">Pseudothioclava arenosa</name>
    <dbReference type="NCBI Taxonomy" id="1795308"/>
    <lineage>
        <taxon>Bacteria</taxon>
        <taxon>Pseudomonadati</taxon>
        <taxon>Pseudomonadota</taxon>
        <taxon>Alphaproteobacteria</taxon>
        <taxon>Rhodobacterales</taxon>
        <taxon>Paracoccaceae</taxon>
        <taxon>Pseudothioclava</taxon>
    </lineage>
</organism>
<evidence type="ECO:0000313" key="2">
    <source>
        <dbReference type="Proteomes" id="UP000243507"/>
    </source>
</evidence>
<name>A0A2A4CRM7_9RHOB</name>
<dbReference type="AlphaFoldDB" id="A0A2A4CRM7"/>
<proteinExistence type="predicted"/>
<dbReference type="RefSeq" id="WP_096432481.1">
    <property type="nucleotide sequence ID" value="NZ_NTJD01000004.1"/>
</dbReference>